<feature type="region of interest" description="Disordered" evidence="1">
    <location>
        <begin position="1"/>
        <end position="45"/>
    </location>
</feature>
<name>A0A7S0ZQL1_NOCSC</name>
<sequence>MAKAVEPRVDEADAATQRDCPRKELRDATPRQDSPNLGEQEALSPGATSALVRSLLGIDSEASPTSVAGFRRFLSPLDIHFSQAHIRPDFQDGAPVEESVAQIRSELCSEALDLSPALSTSEGWWLLRPPFPEIQVIQWRCKLRNEDGSIKVDAEGSELYHELEWYTLDNRRLYCLQKAAVALWPVECRCLVTVVRQQDGNCREFRKFRTPDCGRTVGIGHKETRELPRWSWRQTAGLPEAPLPLGSPIARSPNKRRERRGQGNVTRSRSGRRLLDDECDDDDGDRWALLQRILLFVLVYATLRLALQVGRRIMDTSVSEA</sequence>
<reference evidence="2" key="1">
    <citation type="submission" date="2021-01" db="EMBL/GenBank/DDBJ databases">
        <authorList>
            <person name="Corre E."/>
            <person name="Pelletier E."/>
            <person name="Niang G."/>
            <person name="Scheremetjew M."/>
            <person name="Finn R."/>
            <person name="Kale V."/>
            <person name="Holt S."/>
            <person name="Cochrane G."/>
            <person name="Meng A."/>
            <person name="Brown T."/>
            <person name="Cohen L."/>
        </authorList>
    </citation>
    <scope>NUCLEOTIDE SEQUENCE</scope>
</reference>
<feature type="compositionally biased region" description="Basic and acidic residues" evidence="1">
    <location>
        <begin position="19"/>
        <end position="30"/>
    </location>
</feature>
<protein>
    <submittedName>
        <fullName evidence="2">Uncharacterized protein</fullName>
    </submittedName>
</protein>
<feature type="compositionally biased region" description="Basic and acidic residues" evidence="1">
    <location>
        <begin position="1"/>
        <end position="11"/>
    </location>
</feature>
<dbReference type="AlphaFoldDB" id="A0A7S0ZQL1"/>
<dbReference type="EMBL" id="HBFQ01004977">
    <property type="protein sequence ID" value="CAD8829135.1"/>
    <property type="molecule type" value="Transcribed_RNA"/>
</dbReference>
<evidence type="ECO:0000256" key="1">
    <source>
        <dbReference type="SAM" id="MobiDB-lite"/>
    </source>
</evidence>
<gene>
    <name evidence="2" type="ORF">NSCI0253_LOCUS3481</name>
</gene>
<proteinExistence type="predicted"/>
<organism evidence="2">
    <name type="scientific">Noctiluca scintillans</name>
    <name type="common">Sea sparkle</name>
    <name type="synonym">Red tide dinoflagellate</name>
    <dbReference type="NCBI Taxonomy" id="2966"/>
    <lineage>
        <taxon>Eukaryota</taxon>
        <taxon>Sar</taxon>
        <taxon>Alveolata</taxon>
        <taxon>Dinophyceae</taxon>
        <taxon>Noctilucales</taxon>
        <taxon>Noctilucaceae</taxon>
        <taxon>Noctiluca</taxon>
    </lineage>
</organism>
<accession>A0A7S0ZQL1</accession>
<evidence type="ECO:0000313" key="2">
    <source>
        <dbReference type="EMBL" id="CAD8829135.1"/>
    </source>
</evidence>
<feature type="region of interest" description="Disordered" evidence="1">
    <location>
        <begin position="238"/>
        <end position="269"/>
    </location>
</feature>